<feature type="compositionally biased region" description="Acidic residues" evidence="6">
    <location>
        <begin position="727"/>
        <end position="742"/>
    </location>
</feature>
<feature type="compositionally biased region" description="Low complexity" evidence="6">
    <location>
        <begin position="745"/>
        <end position="756"/>
    </location>
</feature>
<feature type="domain" description="RRM" evidence="7">
    <location>
        <begin position="346"/>
        <end position="441"/>
    </location>
</feature>
<feature type="compositionally biased region" description="Acidic residues" evidence="6">
    <location>
        <begin position="248"/>
        <end position="283"/>
    </location>
</feature>
<gene>
    <name evidence="8" type="ORF">BZA70DRAFT_275176</name>
</gene>
<feature type="domain" description="RRM" evidence="7">
    <location>
        <begin position="521"/>
        <end position="642"/>
    </location>
</feature>
<dbReference type="SUPFAM" id="SSF54928">
    <property type="entry name" value="RNA-binding domain, RBD"/>
    <property type="match status" value="3"/>
</dbReference>
<dbReference type="Gene3D" id="3.30.70.330">
    <property type="match status" value="4"/>
</dbReference>
<feature type="region of interest" description="Disordered" evidence="6">
    <location>
        <begin position="648"/>
        <end position="678"/>
    </location>
</feature>
<dbReference type="GeneID" id="90037620"/>
<evidence type="ECO:0000256" key="4">
    <source>
        <dbReference type="ARBA" id="ARBA00023242"/>
    </source>
</evidence>
<accession>A0ABR1FAG7</accession>
<evidence type="ECO:0000256" key="2">
    <source>
        <dbReference type="ARBA" id="ARBA00022737"/>
    </source>
</evidence>
<dbReference type="InterPro" id="IPR012677">
    <property type="entry name" value="Nucleotide-bd_a/b_plait_sf"/>
</dbReference>
<feature type="compositionally biased region" description="Basic and acidic residues" evidence="6">
    <location>
        <begin position="284"/>
        <end position="297"/>
    </location>
</feature>
<feature type="compositionally biased region" description="Acidic residues" evidence="6">
    <location>
        <begin position="127"/>
        <end position="139"/>
    </location>
</feature>
<sequence>MADSPIETTGDIDSVTAVSTAVTSTESSSTPAENTTLFVRSIPFSATSESLSDFFSQISPVKHSVIVTDHKTHESKGFGFVSFALAADAKKALEECRKTKFEGRLLNVDFAKKRERKEAPKQRAVYVDDDGSDDEDQDGEEPRTDSTGQSIERRRPRLIIRNLPWSVRDPDELKKLFMPYGKVTECIIPRKAGGRMSGFAFVTMRKRISAENAIKAVNGKKLDGRPIAVDYAVQKDLWTQHQANRPDEDADVKEESDEDEVKEESEDDEDDDDSIKSEDDDSEPEIKDEPDSDTEIKLEDDEDEDDDEDDEDGEDDDEDEEDEDEDMDVEDKPATRRAGPDTKTPTTVFVRNLSYATTAESLKAHFETHFGPVRYALPVIDKETEMPRGTGFVCFYNSEDHLSCVTSAPKQIAENSILIADDVDQRYVLDDRVLSVTSAVDRERAEKLQTAGAQRRLTAAGKDNSGSRDKRHLFLLNEGRIAPDSELGQAMSKTDMDIRQQSLAARRQQLRSNPSLHLSLTRLAVRNIPRSMTETQLKALARKAVVGFAEDVKAGIRQPLSKEELERSRANEEQRGMIGKKKKFGVVKQVKIITEDKKTGSGRSRGYGFIEYATHRSALMGLRWLNAREIGPKDLTALQADLDKIVTPESSSKTETGEASEGSQQANGKAGKKGKKSVIKDAEDLRKRRMVVEFAIENIEVVKRREARELKARIKVGQKNASADGEGNGDDDEAEKEEEEEDKVVVFNKTRASRGSSRGGRGGSRNSNSRGRGGAAGIGAGKRKRDGEEDRSGKNKRQNSGRGRGNFRRGK</sequence>
<feature type="region of interest" description="Disordered" evidence="6">
    <location>
        <begin position="119"/>
        <end position="153"/>
    </location>
</feature>
<feature type="compositionally biased region" description="Gly residues" evidence="6">
    <location>
        <begin position="771"/>
        <end position="780"/>
    </location>
</feature>
<evidence type="ECO:0000256" key="6">
    <source>
        <dbReference type="SAM" id="MobiDB-lite"/>
    </source>
</evidence>
<dbReference type="Pfam" id="PF00076">
    <property type="entry name" value="RRM_1"/>
    <property type="match status" value="4"/>
</dbReference>
<evidence type="ECO:0000256" key="5">
    <source>
        <dbReference type="PROSITE-ProRule" id="PRU00176"/>
    </source>
</evidence>
<reference evidence="8 9" key="1">
    <citation type="submission" date="2024-03" db="EMBL/GenBank/DDBJ databases">
        <title>Genome-scale model development and genomic sequencing of the oleaginous clade Lipomyces.</title>
        <authorList>
            <consortium name="Lawrence Berkeley National Laboratory"/>
            <person name="Czajka J.J."/>
            <person name="Han Y."/>
            <person name="Kim J."/>
            <person name="Mondo S.J."/>
            <person name="Hofstad B.A."/>
            <person name="Robles A."/>
            <person name="Haridas S."/>
            <person name="Riley R."/>
            <person name="LaButti K."/>
            <person name="Pangilinan J."/>
            <person name="Andreopoulos W."/>
            <person name="Lipzen A."/>
            <person name="Yan J."/>
            <person name="Wang M."/>
            <person name="Ng V."/>
            <person name="Grigoriev I.V."/>
            <person name="Spatafora J.W."/>
            <person name="Magnuson J.K."/>
            <person name="Baker S.E."/>
            <person name="Pomraning K.R."/>
        </authorList>
    </citation>
    <scope>NUCLEOTIDE SEQUENCE [LARGE SCALE GENOMIC DNA]</scope>
    <source>
        <strain evidence="8 9">Phaff 52-87</strain>
    </source>
</reference>
<keyword evidence="3 5" id="KW-0694">RNA-binding</keyword>
<feature type="domain" description="RRM" evidence="7">
    <location>
        <begin position="156"/>
        <end position="234"/>
    </location>
</feature>
<keyword evidence="9" id="KW-1185">Reference proteome</keyword>
<dbReference type="Proteomes" id="UP001498771">
    <property type="component" value="Unassembled WGS sequence"/>
</dbReference>
<name>A0ABR1FAG7_9ASCO</name>
<feature type="compositionally biased region" description="Basic and acidic residues" evidence="6">
    <location>
        <begin position="330"/>
        <end position="340"/>
    </location>
</feature>
<feature type="domain" description="RRM" evidence="7">
    <location>
        <begin position="35"/>
        <end position="113"/>
    </location>
</feature>
<dbReference type="InterPro" id="IPR000504">
    <property type="entry name" value="RRM_dom"/>
</dbReference>
<dbReference type="InterPro" id="IPR051945">
    <property type="entry name" value="RRM_MRD1_RNA_proc_ribogen"/>
</dbReference>
<dbReference type="SMART" id="SM00360">
    <property type="entry name" value="RRM"/>
    <property type="match status" value="4"/>
</dbReference>
<dbReference type="PANTHER" id="PTHR48039:SF5">
    <property type="entry name" value="RNA-BINDING PROTEIN 28"/>
    <property type="match status" value="1"/>
</dbReference>
<dbReference type="EMBL" id="JBBJBU010000002">
    <property type="protein sequence ID" value="KAK7206840.1"/>
    <property type="molecule type" value="Genomic_DNA"/>
</dbReference>
<evidence type="ECO:0000256" key="3">
    <source>
        <dbReference type="ARBA" id="ARBA00022884"/>
    </source>
</evidence>
<dbReference type="PROSITE" id="PS50102">
    <property type="entry name" value="RRM"/>
    <property type="match status" value="4"/>
</dbReference>
<evidence type="ECO:0000259" key="7">
    <source>
        <dbReference type="PROSITE" id="PS50102"/>
    </source>
</evidence>
<feature type="compositionally biased region" description="Basic residues" evidence="6">
    <location>
        <begin position="794"/>
        <end position="811"/>
    </location>
</feature>
<evidence type="ECO:0000313" key="8">
    <source>
        <dbReference type="EMBL" id="KAK7206840.1"/>
    </source>
</evidence>
<comment type="subcellular location">
    <subcellularLocation>
        <location evidence="1">Nucleus</location>
    </subcellularLocation>
</comment>
<comment type="caution">
    <text evidence="8">The sequence shown here is derived from an EMBL/GenBank/DDBJ whole genome shotgun (WGS) entry which is preliminary data.</text>
</comment>
<evidence type="ECO:0000256" key="1">
    <source>
        <dbReference type="ARBA" id="ARBA00004123"/>
    </source>
</evidence>
<proteinExistence type="predicted"/>
<evidence type="ECO:0000313" key="9">
    <source>
        <dbReference type="Proteomes" id="UP001498771"/>
    </source>
</evidence>
<feature type="region of interest" description="Disordered" evidence="6">
    <location>
        <begin position="718"/>
        <end position="811"/>
    </location>
</feature>
<keyword evidence="4" id="KW-0539">Nucleus</keyword>
<dbReference type="InterPro" id="IPR035979">
    <property type="entry name" value="RBD_domain_sf"/>
</dbReference>
<organism evidence="8 9">
    <name type="scientific">Myxozyma melibiosi</name>
    <dbReference type="NCBI Taxonomy" id="54550"/>
    <lineage>
        <taxon>Eukaryota</taxon>
        <taxon>Fungi</taxon>
        <taxon>Dikarya</taxon>
        <taxon>Ascomycota</taxon>
        <taxon>Saccharomycotina</taxon>
        <taxon>Lipomycetes</taxon>
        <taxon>Lipomycetales</taxon>
        <taxon>Lipomycetaceae</taxon>
        <taxon>Myxozyma</taxon>
    </lineage>
</organism>
<protein>
    <recommendedName>
        <fullName evidence="7">RRM domain-containing protein</fullName>
    </recommendedName>
</protein>
<keyword evidence="2" id="KW-0677">Repeat</keyword>
<feature type="compositionally biased region" description="Acidic residues" evidence="6">
    <location>
        <begin position="298"/>
        <end position="329"/>
    </location>
</feature>
<dbReference type="PANTHER" id="PTHR48039">
    <property type="entry name" value="RNA-BINDING MOTIF PROTEIN 14B"/>
    <property type="match status" value="1"/>
</dbReference>
<feature type="region of interest" description="Disordered" evidence="6">
    <location>
        <begin position="239"/>
        <end position="345"/>
    </location>
</feature>
<dbReference type="RefSeq" id="XP_064769873.1">
    <property type="nucleotide sequence ID" value="XM_064912108.1"/>
</dbReference>